<evidence type="ECO:0000313" key="2">
    <source>
        <dbReference type="EMBL" id="QHU06684.1"/>
    </source>
</evidence>
<feature type="region of interest" description="Disordered" evidence="1">
    <location>
        <begin position="1"/>
        <end position="36"/>
    </location>
</feature>
<accession>A0A6C0JSN8</accession>
<dbReference type="AlphaFoldDB" id="A0A6C0JSN8"/>
<feature type="compositionally biased region" description="Basic and acidic residues" evidence="1">
    <location>
        <begin position="16"/>
        <end position="32"/>
    </location>
</feature>
<proteinExistence type="predicted"/>
<reference evidence="2" key="1">
    <citation type="journal article" date="2020" name="Nature">
        <title>Giant virus diversity and host interactions through global metagenomics.</title>
        <authorList>
            <person name="Schulz F."/>
            <person name="Roux S."/>
            <person name="Paez-Espino D."/>
            <person name="Jungbluth S."/>
            <person name="Walsh D.A."/>
            <person name="Denef V.J."/>
            <person name="McMahon K.D."/>
            <person name="Konstantinidis K.T."/>
            <person name="Eloe-Fadrosh E.A."/>
            <person name="Kyrpides N.C."/>
            <person name="Woyke T."/>
        </authorList>
    </citation>
    <scope>NUCLEOTIDE SEQUENCE</scope>
    <source>
        <strain evidence="2">GVMAG-S-1035315-10</strain>
    </source>
</reference>
<sequence>MSLSKNVMSMNEVFDESSKEKQMIDRMDPEAAKRRKLNEKKSKRKYFLLHVLCVLTAIKCIFT</sequence>
<evidence type="ECO:0000256" key="1">
    <source>
        <dbReference type="SAM" id="MobiDB-lite"/>
    </source>
</evidence>
<protein>
    <submittedName>
        <fullName evidence="2">Uncharacterized protein</fullName>
    </submittedName>
</protein>
<organism evidence="2">
    <name type="scientific">viral metagenome</name>
    <dbReference type="NCBI Taxonomy" id="1070528"/>
    <lineage>
        <taxon>unclassified sequences</taxon>
        <taxon>metagenomes</taxon>
        <taxon>organismal metagenomes</taxon>
    </lineage>
</organism>
<name>A0A6C0JSN8_9ZZZZ</name>
<dbReference type="EMBL" id="MN740663">
    <property type="protein sequence ID" value="QHU06684.1"/>
    <property type="molecule type" value="Genomic_DNA"/>
</dbReference>